<evidence type="ECO:0000313" key="12">
    <source>
        <dbReference type="Proteomes" id="UP000324222"/>
    </source>
</evidence>
<dbReference type="InterPro" id="IPR017975">
    <property type="entry name" value="Tubulin_CS"/>
</dbReference>
<dbReference type="EMBL" id="VSRR010005721">
    <property type="protein sequence ID" value="MPC43192.1"/>
    <property type="molecule type" value="Genomic_DNA"/>
</dbReference>
<dbReference type="PANTHER" id="PTHR11588">
    <property type="entry name" value="TUBULIN"/>
    <property type="match status" value="1"/>
</dbReference>
<evidence type="ECO:0000256" key="6">
    <source>
        <dbReference type="ARBA" id="ARBA00049117"/>
    </source>
</evidence>
<comment type="catalytic activity">
    <reaction evidence="6">
        <text>GTP + H2O = GDP + phosphate + H(+)</text>
        <dbReference type="Rhea" id="RHEA:19669"/>
        <dbReference type="ChEBI" id="CHEBI:15377"/>
        <dbReference type="ChEBI" id="CHEBI:15378"/>
        <dbReference type="ChEBI" id="CHEBI:37565"/>
        <dbReference type="ChEBI" id="CHEBI:43474"/>
        <dbReference type="ChEBI" id="CHEBI:58189"/>
    </reaction>
    <physiologicalReaction direction="left-to-right" evidence="6">
        <dbReference type="Rhea" id="RHEA:19670"/>
    </physiologicalReaction>
</comment>
<dbReference type="InterPro" id="IPR003008">
    <property type="entry name" value="Tubulin_FtsZ_GTPase"/>
</dbReference>
<dbReference type="InterPro" id="IPR000217">
    <property type="entry name" value="Tubulin"/>
</dbReference>
<evidence type="ECO:0000256" key="3">
    <source>
        <dbReference type="ARBA" id="ARBA00022741"/>
    </source>
</evidence>
<dbReference type="SUPFAM" id="SSF52490">
    <property type="entry name" value="Tubulin nucleotide-binding domain-like"/>
    <property type="match status" value="1"/>
</dbReference>
<keyword evidence="2" id="KW-0493">Microtubule</keyword>
<dbReference type="GO" id="GO:0016787">
    <property type="term" value="F:hydrolase activity"/>
    <property type="evidence" value="ECO:0007669"/>
    <property type="project" value="UniProtKB-KW"/>
</dbReference>
<dbReference type="GO" id="GO:0005525">
    <property type="term" value="F:GTP binding"/>
    <property type="evidence" value="ECO:0007669"/>
    <property type="project" value="UniProtKB-KW"/>
</dbReference>
<dbReference type="InterPro" id="IPR036525">
    <property type="entry name" value="Tubulin/FtsZ_GTPase_sf"/>
</dbReference>
<dbReference type="PRINTS" id="PR01161">
    <property type="entry name" value="TUBULIN"/>
</dbReference>
<evidence type="ECO:0000259" key="10">
    <source>
        <dbReference type="SMART" id="SM00865"/>
    </source>
</evidence>
<dbReference type="OrthoDB" id="6355940at2759"/>
<organism evidence="11 12">
    <name type="scientific">Portunus trituberculatus</name>
    <name type="common">Swimming crab</name>
    <name type="synonym">Neptunus trituberculatus</name>
    <dbReference type="NCBI Taxonomy" id="210409"/>
    <lineage>
        <taxon>Eukaryota</taxon>
        <taxon>Metazoa</taxon>
        <taxon>Ecdysozoa</taxon>
        <taxon>Arthropoda</taxon>
        <taxon>Crustacea</taxon>
        <taxon>Multicrustacea</taxon>
        <taxon>Malacostraca</taxon>
        <taxon>Eumalacostraca</taxon>
        <taxon>Eucarida</taxon>
        <taxon>Decapoda</taxon>
        <taxon>Pleocyemata</taxon>
        <taxon>Brachyura</taxon>
        <taxon>Eubrachyura</taxon>
        <taxon>Portunoidea</taxon>
        <taxon>Portunidae</taxon>
        <taxon>Portuninae</taxon>
        <taxon>Portunus</taxon>
    </lineage>
</organism>
<evidence type="ECO:0000256" key="4">
    <source>
        <dbReference type="ARBA" id="ARBA00022801"/>
    </source>
</evidence>
<keyword evidence="12" id="KW-1185">Reference proteome</keyword>
<proteinExistence type="inferred from homology"/>
<evidence type="ECO:0000256" key="8">
    <source>
        <dbReference type="SAM" id="MobiDB-lite"/>
    </source>
</evidence>
<keyword evidence="5" id="KW-0342">GTP-binding</keyword>
<evidence type="ECO:0000256" key="2">
    <source>
        <dbReference type="ARBA" id="ARBA00022701"/>
    </source>
</evidence>
<dbReference type="PROSITE" id="PS00227">
    <property type="entry name" value="TUBULIN"/>
    <property type="match status" value="1"/>
</dbReference>
<dbReference type="Gene3D" id="3.30.1330.20">
    <property type="entry name" value="Tubulin/FtsZ, C-terminal domain"/>
    <property type="match status" value="1"/>
</dbReference>
<dbReference type="InterPro" id="IPR037103">
    <property type="entry name" value="Tubulin/FtsZ-like_C"/>
</dbReference>
<feature type="compositionally biased region" description="Basic residues" evidence="8">
    <location>
        <begin position="243"/>
        <end position="256"/>
    </location>
</feature>
<dbReference type="Pfam" id="PF00091">
    <property type="entry name" value="Tubulin"/>
    <property type="match status" value="2"/>
</dbReference>
<sequence length="708" mass="78742">MEPSAIKLLIDLQHEAYRKSLETFVSQVTTRVDSLQATVVEQARAIDFTRSELGEIKSLFKVLLAGCCGAEGRGNNVRQRLGAWGKKNRDEVEAWDGDGRGYANGWDGGVRRGFERRGNHKQRSNLDVSYAPEPSQEEATLCVDGLAEEEMETDDELSNRLSGMLREKLGLSEIHLRYCRRMGQTDENHPRTIVARFCQPKDRDVILGRAGDLEGSGLTLYRAWHSTQPAHPQQRDGGQVVTSHRRKRGPRTRHKGQSSGKFATLESHITPLESMHDLNGSAASLATSDSTASFLDLDGYTEEEDEEFLAGPDTGVGRQVVSLHIGQAGVQVGRACWELYCLEHGIFPDGVPYPTIDESSLDPFFSETSSGKMVPRSLFIDLEPSVVGQYEVFAGFTITHSLGGGTGSGFMTLLLEKLTQEYCSTGLLRFSIFPSPRMSTAVVEPYNTVLHAATTMDYEHCVFVSDNEATYKLCVENLGMTRPNYRNLNQLMAQVISSSTASLRFDGALNVDLRDFNTNLVPLRRLHFPVMAFAPIISPEAATCDQRTVADMTTSCFEPKMQMATCDPTNGKYMSCCLLYRGDVTPNDVQRAISAIKLMKTVQFVEWCPTGFKLGINGGRPTLYPSKGGTKLTRAVCMLANTTAFKDTWRGLTHKFDLMYSKRAFVHWYAGEGLEECELADAQDTIAQMIRDYEEVERDGKEVEVEEF</sequence>
<dbReference type="InterPro" id="IPR023123">
    <property type="entry name" value="Tubulin_C"/>
</dbReference>
<dbReference type="Proteomes" id="UP000324222">
    <property type="component" value="Unassembled WGS sequence"/>
</dbReference>
<feature type="coiled-coil region" evidence="7">
    <location>
        <begin position="679"/>
        <end position="706"/>
    </location>
</feature>
<dbReference type="GO" id="GO:0007017">
    <property type="term" value="P:microtubule-based process"/>
    <property type="evidence" value="ECO:0007669"/>
    <property type="project" value="InterPro"/>
</dbReference>
<comment type="caution">
    <text evidence="11">The sequence shown here is derived from an EMBL/GenBank/DDBJ whole genome shotgun (WGS) entry which is preliminary data.</text>
</comment>
<feature type="domain" description="Tubulin/FtsZ 2-layer sandwich" evidence="10">
    <location>
        <begin position="509"/>
        <end position="654"/>
    </location>
</feature>
<dbReference type="SMART" id="SM00864">
    <property type="entry name" value="Tubulin"/>
    <property type="match status" value="1"/>
</dbReference>
<keyword evidence="3" id="KW-0547">Nucleotide-binding</keyword>
<accession>A0A5B7F9R6</accession>
<dbReference type="CDD" id="cd02186">
    <property type="entry name" value="alpha_tubulin"/>
    <property type="match status" value="1"/>
</dbReference>
<dbReference type="GO" id="GO:0005874">
    <property type="term" value="C:microtubule"/>
    <property type="evidence" value="ECO:0007669"/>
    <property type="project" value="UniProtKB-KW"/>
</dbReference>
<dbReference type="SUPFAM" id="SSF55307">
    <property type="entry name" value="Tubulin C-terminal domain-like"/>
    <property type="match status" value="1"/>
</dbReference>
<reference evidence="11 12" key="1">
    <citation type="submission" date="2019-05" db="EMBL/GenBank/DDBJ databases">
        <title>Another draft genome of Portunus trituberculatus and its Hox gene families provides insights of decapod evolution.</title>
        <authorList>
            <person name="Jeong J.-H."/>
            <person name="Song I."/>
            <person name="Kim S."/>
            <person name="Choi T."/>
            <person name="Kim D."/>
            <person name="Ryu S."/>
            <person name="Kim W."/>
        </authorList>
    </citation>
    <scope>NUCLEOTIDE SEQUENCE [LARGE SCALE GENOMIC DNA]</scope>
    <source>
        <tissue evidence="11">Muscle</tissue>
    </source>
</reference>
<dbReference type="Pfam" id="PF03953">
    <property type="entry name" value="Tubulin_C"/>
    <property type="match status" value="1"/>
</dbReference>
<dbReference type="Gene3D" id="1.10.287.600">
    <property type="entry name" value="Helix hairpin bin"/>
    <property type="match status" value="1"/>
</dbReference>
<dbReference type="AlphaFoldDB" id="A0A5B7F9R6"/>
<evidence type="ECO:0000256" key="7">
    <source>
        <dbReference type="SAM" id="Coils"/>
    </source>
</evidence>
<feature type="domain" description="Tubulin/FtsZ GTPase" evidence="9">
    <location>
        <begin position="361"/>
        <end position="507"/>
    </location>
</feature>
<dbReference type="Gene3D" id="3.40.50.1440">
    <property type="entry name" value="Tubulin/FtsZ, GTPase domain"/>
    <property type="match status" value="2"/>
</dbReference>
<dbReference type="GO" id="GO:0005200">
    <property type="term" value="F:structural constituent of cytoskeleton"/>
    <property type="evidence" value="ECO:0007669"/>
    <property type="project" value="InterPro"/>
</dbReference>
<comment type="similarity">
    <text evidence="1">Belongs to the tubulin family.</text>
</comment>
<keyword evidence="7" id="KW-0175">Coiled coil</keyword>
<gene>
    <name evidence="11" type="primary">tuba_1</name>
    <name evidence="11" type="ORF">E2C01_036832</name>
</gene>
<protein>
    <submittedName>
        <fullName evidence="11">Tubulin alpha chain</fullName>
    </submittedName>
</protein>
<name>A0A5B7F9R6_PORTR</name>
<dbReference type="InterPro" id="IPR018316">
    <property type="entry name" value="Tubulin/FtsZ_2-layer-sand-dom"/>
</dbReference>
<evidence type="ECO:0000313" key="11">
    <source>
        <dbReference type="EMBL" id="MPC43192.1"/>
    </source>
</evidence>
<evidence type="ECO:0000259" key="9">
    <source>
        <dbReference type="SMART" id="SM00864"/>
    </source>
</evidence>
<evidence type="ECO:0000256" key="1">
    <source>
        <dbReference type="ARBA" id="ARBA00009636"/>
    </source>
</evidence>
<keyword evidence="4" id="KW-0378">Hydrolase</keyword>
<dbReference type="SMART" id="SM00865">
    <property type="entry name" value="Tubulin_C"/>
    <property type="match status" value="1"/>
</dbReference>
<feature type="region of interest" description="Disordered" evidence="8">
    <location>
        <begin position="227"/>
        <end position="260"/>
    </location>
</feature>
<evidence type="ECO:0000256" key="5">
    <source>
        <dbReference type="ARBA" id="ARBA00023134"/>
    </source>
</evidence>
<dbReference type="InterPro" id="IPR002452">
    <property type="entry name" value="Alpha_tubulin"/>
</dbReference>
<dbReference type="InterPro" id="IPR008280">
    <property type="entry name" value="Tub_FtsZ_C"/>
</dbReference>
<dbReference type="PRINTS" id="PR01162">
    <property type="entry name" value="ALPHATUBULIN"/>
</dbReference>